<keyword evidence="8" id="KW-1185">Reference proteome</keyword>
<dbReference type="GO" id="GO:0005634">
    <property type="term" value="C:nucleus"/>
    <property type="evidence" value="ECO:0007669"/>
    <property type="project" value="UniProtKB-SubCell"/>
</dbReference>
<feature type="compositionally biased region" description="Low complexity" evidence="4">
    <location>
        <begin position="472"/>
        <end position="486"/>
    </location>
</feature>
<feature type="region of interest" description="Disordered" evidence="4">
    <location>
        <begin position="709"/>
        <end position="732"/>
    </location>
</feature>
<dbReference type="SUPFAM" id="SSF47676">
    <property type="entry name" value="Conserved domain common to transcription factors TFIIS, elongin A, CRSP70"/>
    <property type="match status" value="1"/>
</dbReference>
<dbReference type="PANTHER" id="PTHR46548">
    <property type="entry name" value="BAH AND TFIIS DOMAIN-CONTAINING PROTEIN-RELATED"/>
    <property type="match status" value="1"/>
</dbReference>
<dbReference type="Pfam" id="PF08711">
    <property type="entry name" value="Med26"/>
    <property type="match status" value="1"/>
</dbReference>
<accession>A0AAD7KTT2</accession>
<feature type="compositionally biased region" description="Polar residues" evidence="4">
    <location>
        <begin position="451"/>
        <end position="462"/>
    </location>
</feature>
<feature type="compositionally biased region" description="Basic and acidic residues" evidence="4">
    <location>
        <begin position="921"/>
        <end position="933"/>
    </location>
</feature>
<evidence type="ECO:0000259" key="5">
    <source>
        <dbReference type="PROSITE" id="PS51038"/>
    </source>
</evidence>
<feature type="compositionally biased region" description="Polar residues" evidence="4">
    <location>
        <begin position="489"/>
        <end position="499"/>
    </location>
</feature>
<dbReference type="InterPro" id="IPR017923">
    <property type="entry name" value="TFIIS_N"/>
</dbReference>
<dbReference type="InterPro" id="IPR035441">
    <property type="entry name" value="TFIIS/LEDGF_dom_sf"/>
</dbReference>
<feature type="compositionally biased region" description="Low complexity" evidence="4">
    <location>
        <begin position="202"/>
        <end position="218"/>
    </location>
</feature>
<evidence type="ECO:0000256" key="2">
    <source>
        <dbReference type="ARBA" id="ARBA00023242"/>
    </source>
</evidence>
<name>A0AAD7KTT2_QUISA</name>
<evidence type="ECO:0000259" key="6">
    <source>
        <dbReference type="PROSITE" id="PS51319"/>
    </source>
</evidence>
<keyword evidence="2 3" id="KW-0539">Nucleus</keyword>
<evidence type="ECO:0000256" key="4">
    <source>
        <dbReference type="SAM" id="MobiDB-lite"/>
    </source>
</evidence>
<evidence type="ECO:0000256" key="1">
    <source>
        <dbReference type="ARBA" id="ARBA00004123"/>
    </source>
</evidence>
<feature type="compositionally biased region" description="Polar residues" evidence="4">
    <location>
        <begin position="909"/>
        <end position="920"/>
    </location>
</feature>
<feature type="region of interest" description="Disordered" evidence="4">
    <location>
        <begin position="1023"/>
        <end position="1101"/>
    </location>
</feature>
<feature type="domain" description="TFIIS N-terminal" evidence="6">
    <location>
        <begin position="323"/>
        <end position="409"/>
    </location>
</feature>
<dbReference type="EMBL" id="JARAOO010000013">
    <property type="protein sequence ID" value="KAJ7945903.1"/>
    <property type="molecule type" value="Genomic_DNA"/>
</dbReference>
<dbReference type="PROSITE" id="PS51038">
    <property type="entry name" value="BAH"/>
    <property type="match status" value="1"/>
</dbReference>
<evidence type="ECO:0000256" key="3">
    <source>
        <dbReference type="PROSITE-ProRule" id="PRU00649"/>
    </source>
</evidence>
<evidence type="ECO:0000313" key="8">
    <source>
        <dbReference type="Proteomes" id="UP001163823"/>
    </source>
</evidence>
<feature type="compositionally biased region" description="Basic and acidic residues" evidence="4">
    <location>
        <begin position="1092"/>
        <end position="1101"/>
    </location>
</feature>
<dbReference type="PROSITE" id="PS51319">
    <property type="entry name" value="TFIIS_N"/>
    <property type="match status" value="1"/>
</dbReference>
<feature type="compositionally biased region" description="Basic and acidic residues" evidence="4">
    <location>
        <begin position="226"/>
        <end position="245"/>
    </location>
</feature>
<dbReference type="Pfam" id="PF01426">
    <property type="entry name" value="BAH"/>
    <property type="match status" value="1"/>
</dbReference>
<dbReference type="CDD" id="cd00183">
    <property type="entry name" value="TFIIS_I"/>
    <property type="match status" value="1"/>
</dbReference>
<feature type="compositionally biased region" description="Polar residues" evidence="4">
    <location>
        <begin position="554"/>
        <end position="569"/>
    </location>
</feature>
<dbReference type="SMART" id="SM00509">
    <property type="entry name" value="TFS2N"/>
    <property type="match status" value="1"/>
</dbReference>
<proteinExistence type="predicted"/>
<reference evidence="7" key="1">
    <citation type="journal article" date="2023" name="Science">
        <title>Elucidation of the pathway for biosynthesis of saponin adjuvants from the soapbark tree.</title>
        <authorList>
            <person name="Reed J."/>
            <person name="Orme A."/>
            <person name="El-Demerdash A."/>
            <person name="Owen C."/>
            <person name="Martin L.B.B."/>
            <person name="Misra R.C."/>
            <person name="Kikuchi S."/>
            <person name="Rejzek M."/>
            <person name="Martin A.C."/>
            <person name="Harkess A."/>
            <person name="Leebens-Mack J."/>
            <person name="Louveau T."/>
            <person name="Stephenson M.J."/>
            <person name="Osbourn A."/>
        </authorList>
    </citation>
    <scope>NUCLEOTIDE SEQUENCE</scope>
    <source>
        <strain evidence="7">S10</strain>
    </source>
</reference>
<protein>
    <submittedName>
        <fullName evidence="7">BAH domain</fullName>
    </submittedName>
</protein>
<dbReference type="Proteomes" id="UP001163823">
    <property type="component" value="Chromosome 13"/>
</dbReference>
<comment type="subcellular location">
    <subcellularLocation>
        <location evidence="1 3">Nucleus</location>
    </subcellularLocation>
</comment>
<feature type="compositionally biased region" description="Low complexity" evidence="4">
    <location>
        <begin position="524"/>
        <end position="538"/>
    </location>
</feature>
<comment type="caution">
    <text evidence="7">The sequence shown here is derived from an EMBL/GenBank/DDBJ whole genome shotgun (WGS) entry which is preliminary data.</text>
</comment>
<dbReference type="InterPro" id="IPR003617">
    <property type="entry name" value="TFIIS/CRSP70_N_sub"/>
</dbReference>
<feature type="compositionally biased region" description="Polar residues" evidence="4">
    <location>
        <begin position="655"/>
        <end position="664"/>
    </location>
</feature>
<dbReference type="Gene3D" id="1.20.930.10">
    <property type="entry name" value="Conserved domain common to transcription factors TFIIS, elongin A, CRSP70"/>
    <property type="match status" value="1"/>
</dbReference>
<feature type="compositionally biased region" description="Basic and acidic residues" evidence="4">
    <location>
        <begin position="1043"/>
        <end position="1068"/>
    </location>
</feature>
<feature type="region of interest" description="Disordered" evidence="4">
    <location>
        <begin position="838"/>
        <end position="864"/>
    </location>
</feature>
<feature type="compositionally biased region" description="Polar residues" evidence="4">
    <location>
        <begin position="414"/>
        <end position="423"/>
    </location>
</feature>
<feature type="domain" description="BAH" evidence="5">
    <location>
        <begin position="49"/>
        <end position="164"/>
    </location>
</feature>
<gene>
    <name evidence="7" type="ORF">O6P43_030901</name>
</gene>
<feature type="region of interest" description="Disordered" evidence="4">
    <location>
        <begin position="1566"/>
        <end position="1597"/>
    </location>
</feature>
<dbReference type="Gene3D" id="2.30.30.490">
    <property type="match status" value="1"/>
</dbReference>
<evidence type="ECO:0000313" key="7">
    <source>
        <dbReference type="EMBL" id="KAJ7945903.1"/>
    </source>
</evidence>
<dbReference type="PANTHER" id="PTHR46548:SF1">
    <property type="entry name" value="BAH AND TFIIS DOMAIN-CONTAINING PROTEIN-RELATED"/>
    <property type="match status" value="1"/>
</dbReference>
<feature type="compositionally biased region" description="Polar residues" evidence="4">
    <location>
        <begin position="588"/>
        <end position="612"/>
    </location>
</feature>
<dbReference type="SMART" id="SM00439">
    <property type="entry name" value="BAH"/>
    <property type="match status" value="1"/>
</dbReference>
<organism evidence="7 8">
    <name type="scientific">Quillaja saponaria</name>
    <name type="common">Soap bark tree</name>
    <dbReference type="NCBI Taxonomy" id="32244"/>
    <lineage>
        <taxon>Eukaryota</taxon>
        <taxon>Viridiplantae</taxon>
        <taxon>Streptophyta</taxon>
        <taxon>Embryophyta</taxon>
        <taxon>Tracheophyta</taxon>
        <taxon>Spermatophyta</taxon>
        <taxon>Magnoliopsida</taxon>
        <taxon>eudicotyledons</taxon>
        <taxon>Gunneridae</taxon>
        <taxon>Pentapetalae</taxon>
        <taxon>rosids</taxon>
        <taxon>fabids</taxon>
        <taxon>Fabales</taxon>
        <taxon>Quillajaceae</taxon>
        <taxon>Quillaja</taxon>
    </lineage>
</organism>
<feature type="region of interest" description="Disordered" evidence="4">
    <location>
        <begin position="188"/>
        <end position="249"/>
    </location>
</feature>
<dbReference type="InterPro" id="IPR001025">
    <property type="entry name" value="BAH_dom"/>
</dbReference>
<dbReference type="KEGG" id="qsa:O6P43_030901"/>
<dbReference type="GO" id="GO:0003682">
    <property type="term" value="F:chromatin binding"/>
    <property type="evidence" value="ECO:0007669"/>
    <property type="project" value="InterPro"/>
</dbReference>
<dbReference type="InterPro" id="IPR043151">
    <property type="entry name" value="BAH_sf"/>
</dbReference>
<feature type="region of interest" description="Disordered" evidence="4">
    <location>
        <begin position="410"/>
        <end position="612"/>
    </location>
</feature>
<feature type="region of interest" description="Disordered" evidence="4">
    <location>
        <begin position="909"/>
        <end position="933"/>
    </location>
</feature>
<feature type="region of interest" description="Disordered" evidence="4">
    <location>
        <begin position="634"/>
        <end position="666"/>
    </location>
</feature>
<sequence length="1649" mass="175264">MHGCEGEKGKRSRHMWSAPTRGKLIVTATADGSSSSLTSSANSFCKGGRKISVGDCALFRPPQDCQPFIGIIRWLTVGKGNKLNLGVNRLYRSVELELGKGFLLEAAPNEIFYSFHKDEIPAASLLHPCKVAFLPKGIELPSAIASFVCRRVYDITNKCLWWLTDQDYIDERQEEVVQLLYKTRIAMQDSGRSPKPMNSPTSTSQLKSGSDSGSSFPSQVKTKKRERVDQGSESMKRERKTKTDDGDSGNFIQESILKTEITKITEKGGLVESERVEKLVQLMVPDRDEKKIDLVDRSMLAGVIAATDKFDCLSRFVQLRGLPVLDEWLQEVHRGKIGDGSGSKDSDKSVEEFLFVLLRALDKLPVNLQALQMCNIGKSVNHLRMHKNMEVQKKARGLVDTWKKRVEAEMNISDAKSGSSQGVPWSARSHPPEVAQGGNRHSGVSSDVALRSSSTQLSTSKTAPVKLVQGESASRSASASPGSVKSVLSPASANANSKDGQPCGNSVGGASDAPLVAPRDEKSSSSSPSHNNSQSCSSELAKTGGCSGKEDARSSTAGSINVNKMSSCSSRHRKLTNGFTGPIVSGGQRETGSTRSSLHKTSASKKVSQSGLTCEKELDGPVAEGGSHKLIVKIPNRGRSPAQSASGGSFDDPSIMNSRASSPVLSEKHNQLDHCLKEKCDSYRANVTAVFNTESWQSNDFKDVLTGADEADRSPATATATDEEGCKTGGSDKKLLELSKAASSSSGNENKSGNLQDASFSSINALIASCVKYSGDNASVSAADDLGMNLLASVAAGEIFKSDLVVPTGSPQTTTALVEQSCPRNGVQVKSQEAFVQDQVQSSDSIDDEHEKQHTVSGDLGANIGNRESDLLVEGKGAGDQNRHITSSDMDTQNIADTCLQSKVKLNGNPASASLTSFPESTRDKATDSEADRTHKRKVVGEVYLHENHDEKCDVGDSLLFEDKINGDLSVEVEMEADEKSSSSPSTEVDVKGKNCMIGALNSSVQTAENSPAVMMQLESVKGTDEAVVHPSGSGIDGCPENVDERKDGKDDENHVNESQDQSNERESNALAKPENGVLGSDVPGHNGEYVENSKSKEVREEKILHKATPSISSQETEQCLGCKGSKVTLETEECTSTTADSSLVLAAGAFDIGTKVEFDLNEGLNADDGKCWELNGMKATGASAPVQLISPVACPASSVSGSIPTLITVAAAKGLFLPPEDLVKCKMELGWRGSATTSAFRPAEPRKALEMPLGTTSAILPDTTAGKPNRPPLDIDLNIPDERILEDIASHACGRQTETVSLPSNDHESARHKMLASAPIHCSGGLDLDLNLVDEASNVGNCSTSNSHRLDMPLVPVKPLSGSSPNSKVNVCRDFDLNNGPAVDEVSGEPSLFIQNVRSGVPSQPPLYGLRMSNTEIGNLSPWYPSTGNTYSAVTISSIMPEKGDPPFSIVATNGPQRMLGPSTGGSPFGSDVYRGPVLSSSPAVAFPPALARAPTPAPFQYPVFPFGSSFPLPSASFSGGSATYLDSTSGGRLCFPAVSSQFPGPPGTVSSHYPRPYAVSLAEGSNSTSAEGSRRWGRQGLDLNTGPGGPELEGRDETIPLAPRQFSLASSQSLAEEQARMFQVAGGLLKGKESEGGWDGYKRSSWQ</sequence>